<dbReference type="EMBL" id="CP007515">
    <property type="protein sequence ID" value="AHY48122.1"/>
    <property type="molecule type" value="Genomic_DNA"/>
</dbReference>
<dbReference type="RefSeq" id="WP_232226664.1">
    <property type="nucleotide sequence ID" value="NZ_CP007515.1"/>
</dbReference>
<dbReference type="eggNOG" id="COG4974">
    <property type="taxonomic scope" value="Bacteria"/>
</dbReference>
<dbReference type="PROSITE" id="PS51900">
    <property type="entry name" value="CB"/>
    <property type="match status" value="1"/>
</dbReference>
<reference evidence="9 10" key="1">
    <citation type="submission" date="2014-03" db="EMBL/GenBank/DDBJ databases">
        <title>Complete genome sequence of the Radio-Resistant Rubrobacter radiotolerans RSPS-4.</title>
        <authorList>
            <person name="Egas C.C."/>
            <person name="Barroso C.C."/>
            <person name="Froufe H.J.C."/>
            <person name="Pacheco J.J."/>
            <person name="Albuquerque L.L."/>
            <person name="da Costa M.M.S."/>
        </authorList>
    </citation>
    <scope>NUCLEOTIDE SEQUENCE [LARGE SCALE GENOMIC DNA]</scope>
    <source>
        <strain evidence="9 10">RSPS-4</strain>
        <plasmid evidence="9 10">1</plasmid>
    </source>
</reference>
<dbReference type="InterPro" id="IPR050090">
    <property type="entry name" value="Tyrosine_recombinase_XerCD"/>
</dbReference>
<feature type="region of interest" description="Disordered" evidence="6">
    <location>
        <begin position="1"/>
        <end position="36"/>
    </location>
</feature>
<dbReference type="InterPro" id="IPR010998">
    <property type="entry name" value="Integrase_recombinase_N"/>
</dbReference>
<dbReference type="InterPro" id="IPR013762">
    <property type="entry name" value="Integrase-like_cat_sf"/>
</dbReference>
<keyword evidence="10" id="KW-1185">Reference proteome</keyword>
<comment type="similarity">
    <text evidence="1">Belongs to the 'phage' integrase family.</text>
</comment>
<dbReference type="PANTHER" id="PTHR30349:SF41">
    <property type="entry name" value="INTEGRASE_RECOMBINASE PROTEIN MJ0367-RELATED"/>
    <property type="match status" value="1"/>
</dbReference>
<dbReference type="GO" id="GO:0006310">
    <property type="term" value="P:DNA recombination"/>
    <property type="evidence" value="ECO:0007669"/>
    <property type="project" value="UniProtKB-KW"/>
</dbReference>
<feature type="compositionally biased region" description="Polar residues" evidence="6">
    <location>
        <begin position="1"/>
        <end position="10"/>
    </location>
</feature>
<accession>A0A023X6R2</accession>
<evidence type="ECO:0000256" key="3">
    <source>
        <dbReference type="ARBA" id="ARBA00023125"/>
    </source>
</evidence>
<evidence type="ECO:0000256" key="6">
    <source>
        <dbReference type="SAM" id="MobiDB-lite"/>
    </source>
</evidence>
<evidence type="ECO:0000256" key="4">
    <source>
        <dbReference type="ARBA" id="ARBA00023172"/>
    </source>
</evidence>
<evidence type="ECO:0000259" key="7">
    <source>
        <dbReference type="PROSITE" id="PS51898"/>
    </source>
</evidence>
<evidence type="ECO:0000256" key="5">
    <source>
        <dbReference type="PROSITE-ProRule" id="PRU01248"/>
    </source>
</evidence>
<evidence type="ECO:0000256" key="1">
    <source>
        <dbReference type="ARBA" id="ARBA00008857"/>
    </source>
</evidence>
<dbReference type="InterPro" id="IPR044068">
    <property type="entry name" value="CB"/>
</dbReference>
<dbReference type="Pfam" id="PF02899">
    <property type="entry name" value="Phage_int_SAM_1"/>
    <property type="match status" value="1"/>
</dbReference>
<dbReference type="InterPro" id="IPR011010">
    <property type="entry name" value="DNA_brk_join_enz"/>
</dbReference>
<dbReference type="AlphaFoldDB" id="A0A023X6R2"/>
<dbReference type="KEGG" id="rrd:RradSPS_2839"/>
<dbReference type="InterPro" id="IPR002104">
    <property type="entry name" value="Integrase_catalytic"/>
</dbReference>
<dbReference type="GO" id="GO:0003677">
    <property type="term" value="F:DNA binding"/>
    <property type="evidence" value="ECO:0007669"/>
    <property type="project" value="UniProtKB-UniRule"/>
</dbReference>
<dbReference type="Gene3D" id="1.10.150.130">
    <property type="match status" value="1"/>
</dbReference>
<dbReference type="PROSITE" id="PS51898">
    <property type="entry name" value="TYR_RECOMBINASE"/>
    <property type="match status" value="1"/>
</dbReference>
<dbReference type="PANTHER" id="PTHR30349">
    <property type="entry name" value="PHAGE INTEGRASE-RELATED"/>
    <property type="match status" value="1"/>
</dbReference>
<dbReference type="Gene3D" id="1.10.443.10">
    <property type="entry name" value="Intergrase catalytic core"/>
    <property type="match status" value="1"/>
</dbReference>
<keyword evidence="9" id="KW-0614">Plasmid</keyword>
<evidence type="ECO:0000256" key="2">
    <source>
        <dbReference type="ARBA" id="ARBA00022908"/>
    </source>
</evidence>
<dbReference type="PATRIC" id="fig|42256.3.peg.2892"/>
<keyword evidence="2" id="KW-0229">DNA integration</keyword>
<feature type="domain" description="Core-binding (CB)" evidence="8">
    <location>
        <begin position="40"/>
        <end position="116"/>
    </location>
</feature>
<evidence type="ECO:0000313" key="10">
    <source>
        <dbReference type="Proteomes" id="UP000025229"/>
    </source>
</evidence>
<name>A0A023X6R2_RUBRA</name>
<keyword evidence="3 5" id="KW-0238">DNA-binding</keyword>
<dbReference type="Pfam" id="PF00589">
    <property type="entry name" value="Phage_integrase"/>
    <property type="match status" value="1"/>
</dbReference>
<dbReference type="GO" id="GO:0015074">
    <property type="term" value="P:DNA integration"/>
    <property type="evidence" value="ECO:0007669"/>
    <property type="project" value="UniProtKB-KW"/>
</dbReference>
<keyword evidence="4" id="KW-0233">DNA recombination</keyword>
<dbReference type="InterPro" id="IPR004107">
    <property type="entry name" value="Integrase_SAM-like_N"/>
</dbReference>
<dbReference type="Proteomes" id="UP000025229">
    <property type="component" value="Plasmid 1"/>
</dbReference>
<sequence>MESLDLQSLNLPERVRPSSGEASSARVRKAETAGGLSGADTDARLIELWLHGKSAATKEAYRSDLAKFVDFTEGKPLRAVTLSDVQEFADFISGLLAPASQARVLAALKSLFAFGHAVGYLPFDVGRPVKLPSVRDERAGRILSADDVHAMIAHAGGPKGRDRALIRTLYIGGLRVAEAVGLTTKDLIVRDDGRTGQLAVFGKGSKMRPVLVPEGLFEELSALALPDPDAPLFRSQKKGPEGEARPITPRQAERVVKQAAKKAGLKNAADVSPHWLRHAHASHAMDRGAKVHLVQATLGHSDISTTGRYLHARPDESSALFLGS</sequence>
<proteinExistence type="inferred from homology"/>
<organism evidence="9 10">
    <name type="scientific">Rubrobacter radiotolerans</name>
    <name type="common">Arthrobacter radiotolerans</name>
    <dbReference type="NCBI Taxonomy" id="42256"/>
    <lineage>
        <taxon>Bacteria</taxon>
        <taxon>Bacillati</taxon>
        <taxon>Actinomycetota</taxon>
        <taxon>Rubrobacteria</taxon>
        <taxon>Rubrobacterales</taxon>
        <taxon>Rubrobacteraceae</taxon>
        <taxon>Rubrobacter</taxon>
    </lineage>
</organism>
<protein>
    <submittedName>
        <fullName evidence="9">Site-specific recombinase XerD</fullName>
    </submittedName>
</protein>
<geneLocation type="plasmid" evidence="9">
    <name>1</name>
</geneLocation>
<evidence type="ECO:0000259" key="8">
    <source>
        <dbReference type="PROSITE" id="PS51900"/>
    </source>
</evidence>
<dbReference type="SUPFAM" id="SSF56349">
    <property type="entry name" value="DNA breaking-rejoining enzymes"/>
    <property type="match status" value="1"/>
</dbReference>
<gene>
    <name evidence="9" type="ORF">RradSPS_2839</name>
</gene>
<dbReference type="HOGENOM" id="CLU_027562_9_5_11"/>
<feature type="domain" description="Tyr recombinase" evidence="7">
    <location>
        <begin position="138"/>
        <end position="322"/>
    </location>
</feature>
<evidence type="ECO:0000313" key="9">
    <source>
        <dbReference type="EMBL" id="AHY48122.1"/>
    </source>
</evidence>